<comment type="cofactor">
    <cofactor evidence="6">
        <name>Zn(2+)</name>
        <dbReference type="ChEBI" id="CHEBI:29105"/>
    </cofactor>
    <text evidence="6">Binds 1 zinc ion per subunit.</text>
</comment>
<dbReference type="PANTHER" id="PTHR11002">
    <property type="entry name" value="CARBONIC ANHYDRASE"/>
    <property type="match status" value="1"/>
</dbReference>
<dbReference type="GO" id="GO:0004089">
    <property type="term" value="F:carbonate dehydratase activity"/>
    <property type="evidence" value="ECO:0007669"/>
    <property type="project" value="UniProtKB-UniRule"/>
</dbReference>
<dbReference type="InterPro" id="IPR036874">
    <property type="entry name" value="Carbonic_anhydrase_sf"/>
</dbReference>
<protein>
    <recommendedName>
        <fullName evidence="2 7">Carbonic anhydrase</fullName>
        <ecNumber evidence="2 7">4.2.1.1</ecNumber>
    </recommendedName>
    <alternativeName>
        <fullName evidence="7">Carbonate dehydratase</fullName>
    </alternativeName>
</protein>
<dbReference type="AlphaFoldDB" id="A0A345YEF0"/>
<dbReference type="SMART" id="SM00947">
    <property type="entry name" value="Pro_CA"/>
    <property type="match status" value="1"/>
</dbReference>
<dbReference type="RefSeq" id="WP_115416483.1">
    <property type="nucleotide sequence ID" value="NZ_CP031357.1"/>
</dbReference>
<evidence type="ECO:0000256" key="4">
    <source>
        <dbReference type="ARBA" id="ARBA00023239"/>
    </source>
</evidence>
<keyword evidence="4 7" id="KW-0456">Lyase</keyword>
<evidence type="ECO:0000313" key="8">
    <source>
        <dbReference type="EMBL" id="AXK42302.1"/>
    </source>
</evidence>
<evidence type="ECO:0000256" key="6">
    <source>
        <dbReference type="PIRSR" id="PIRSR601765-1"/>
    </source>
</evidence>
<sequence length="207" mass="22732">MPDDTLPQLSPDEALALLKDGNRRFLDDATYQPPIDRMRRLHLAAAQRPFAAYLSCSDSRVPPELLFERGLGELFIVRNAGNTLCTSALGSLEFAVTQLGVPLIVVMGHEACGALRAAVAVTREQRQFSGNVSKVLQSLLPAVLEADPWAENLVDAAALCNVRKVVRELQQEASPALLEPQRRGALRVVGAYYHLDTGRVDFLDEER</sequence>
<accession>A0A345YEF0</accession>
<evidence type="ECO:0000256" key="2">
    <source>
        <dbReference type="ARBA" id="ARBA00012925"/>
    </source>
</evidence>
<keyword evidence="9" id="KW-1185">Reference proteome</keyword>
<evidence type="ECO:0000256" key="5">
    <source>
        <dbReference type="ARBA" id="ARBA00048348"/>
    </source>
</evidence>
<dbReference type="Proteomes" id="UP000254508">
    <property type="component" value="Chromosome"/>
</dbReference>
<dbReference type="CDD" id="cd03378">
    <property type="entry name" value="beta_CA_cladeC"/>
    <property type="match status" value="1"/>
</dbReference>
<comment type="similarity">
    <text evidence="1 7">Belongs to the beta-class carbonic anhydrase family.</text>
</comment>
<dbReference type="PROSITE" id="PS00704">
    <property type="entry name" value="PROK_CO2_ANHYDRASE_1"/>
    <property type="match status" value="1"/>
</dbReference>
<dbReference type="PROSITE" id="PS00705">
    <property type="entry name" value="PROK_CO2_ANHYDRASE_2"/>
    <property type="match status" value="1"/>
</dbReference>
<comment type="function">
    <text evidence="7">Reversible hydration of carbon dioxide.</text>
</comment>
<feature type="binding site" evidence="6">
    <location>
        <position position="109"/>
    </location>
    <ligand>
        <name>Zn(2+)</name>
        <dbReference type="ChEBI" id="CHEBI:29105"/>
    </ligand>
</feature>
<gene>
    <name evidence="8" type="ORF">DVR09_08085</name>
</gene>
<evidence type="ECO:0000256" key="1">
    <source>
        <dbReference type="ARBA" id="ARBA00006217"/>
    </source>
</evidence>
<dbReference type="PANTHER" id="PTHR11002:SF79">
    <property type="entry name" value="CARBONIC ANHYDRASE 2"/>
    <property type="match status" value="1"/>
</dbReference>
<keyword evidence="6" id="KW-0479">Metal-binding</keyword>
<name>A0A345YEF0_9SPHN</name>
<dbReference type="SUPFAM" id="SSF53056">
    <property type="entry name" value="beta-carbonic anhydrase, cab"/>
    <property type="match status" value="1"/>
</dbReference>
<keyword evidence="3 6" id="KW-0862">Zinc</keyword>
<evidence type="ECO:0000256" key="7">
    <source>
        <dbReference type="RuleBase" id="RU003956"/>
    </source>
</evidence>
<proteinExistence type="inferred from homology"/>
<evidence type="ECO:0000313" key="9">
    <source>
        <dbReference type="Proteomes" id="UP000254508"/>
    </source>
</evidence>
<dbReference type="GO" id="GO:0008270">
    <property type="term" value="F:zinc ion binding"/>
    <property type="evidence" value="ECO:0007669"/>
    <property type="project" value="UniProtKB-UniRule"/>
</dbReference>
<feature type="binding site" evidence="6">
    <location>
        <position position="112"/>
    </location>
    <ligand>
        <name>Zn(2+)</name>
        <dbReference type="ChEBI" id="CHEBI:29105"/>
    </ligand>
</feature>
<feature type="binding site" evidence="6">
    <location>
        <position position="58"/>
    </location>
    <ligand>
        <name>Zn(2+)</name>
        <dbReference type="ChEBI" id="CHEBI:29105"/>
    </ligand>
</feature>
<dbReference type="EC" id="4.2.1.1" evidence="2 7"/>
<organism evidence="8 9">
    <name type="scientific">Erythrobacter aureus</name>
    <dbReference type="NCBI Taxonomy" id="2182384"/>
    <lineage>
        <taxon>Bacteria</taxon>
        <taxon>Pseudomonadati</taxon>
        <taxon>Pseudomonadota</taxon>
        <taxon>Alphaproteobacteria</taxon>
        <taxon>Sphingomonadales</taxon>
        <taxon>Erythrobacteraceae</taxon>
        <taxon>Erythrobacter/Porphyrobacter group</taxon>
        <taxon>Erythrobacter</taxon>
    </lineage>
</organism>
<dbReference type="EMBL" id="CP031357">
    <property type="protein sequence ID" value="AXK42302.1"/>
    <property type="molecule type" value="Genomic_DNA"/>
</dbReference>
<dbReference type="KEGG" id="err:DVR09_08085"/>
<dbReference type="OrthoDB" id="9797527at2"/>
<dbReference type="InterPro" id="IPR015892">
    <property type="entry name" value="Carbonic_anhydrase_CS"/>
</dbReference>
<comment type="catalytic activity">
    <reaction evidence="5 7">
        <text>hydrogencarbonate + H(+) = CO2 + H2O</text>
        <dbReference type="Rhea" id="RHEA:10748"/>
        <dbReference type="ChEBI" id="CHEBI:15377"/>
        <dbReference type="ChEBI" id="CHEBI:15378"/>
        <dbReference type="ChEBI" id="CHEBI:16526"/>
        <dbReference type="ChEBI" id="CHEBI:17544"/>
        <dbReference type="EC" id="4.2.1.1"/>
    </reaction>
</comment>
<feature type="binding site" evidence="6">
    <location>
        <position position="56"/>
    </location>
    <ligand>
        <name>Zn(2+)</name>
        <dbReference type="ChEBI" id="CHEBI:29105"/>
    </ligand>
</feature>
<dbReference type="InterPro" id="IPR001765">
    <property type="entry name" value="Carbonic_anhydrase"/>
</dbReference>
<dbReference type="Gene3D" id="3.40.1050.10">
    <property type="entry name" value="Carbonic anhydrase"/>
    <property type="match status" value="1"/>
</dbReference>
<reference evidence="9" key="1">
    <citation type="submission" date="2018-07" db="EMBL/GenBank/DDBJ databases">
        <title>Genome sequence of Erythrobacter strain YH-07, an antagonistic bacterium isolated from Yellow Sea.</title>
        <authorList>
            <person name="Tang T."/>
            <person name="Liu Q."/>
            <person name="Sun X."/>
        </authorList>
    </citation>
    <scope>NUCLEOTIDE SEQUENCE [LARGE SCALE GENOMIC DNA]</scope>
    <source>
        <strain evidence="9">YH-07</strain>
    </source>
</reference>
<dbReference type="Pfam" id="PF00484">
    <property type="entry name" value="Pro_CA"/>
    <property type="match status" value="1"/>
</dbReference>
<evidence type="ECO:0000256" key="3">
    <source>
        <dbReference type="ARBA" id="ARBA00022833"/>
    </source>
</evidence>
<dbReference type="GO" id="GO:0015976">
    <property type="term" value="P:carbon utilization"/>
    <property type="evidence" value="ECO:0007669"/>
    <property type="project" value="InterPro"/>
</dbReference>